<comment type="caution">
    <text evidence="2">The sequence shown here is derived from an EMBL/GenBank/DDBJ whole genome shotgun (WGS) entry which is preliminary data.</text>
</comment>
<organism evidence="2 3">
    <name type="scientific">Chitinophaga barathri</name>
    <dbReference type="NCBI Taxonomy" id="1647451"/>
    <lineage>
        <taxon>Bacteria</taxon>
        <taxon>Pseudomonadati</taxon>
        <taxon>Bacteroidota</taxon>
        <taxon>Chitinophagia</taxon>
        <taxon>Chitinophagales</taxon>
        <taxon>Chitinophagaceae</taxon>
        <taxon>Chitinophaga</taxon>
    </lineage>
</organism>
<evidence type="ECO:0000313" key="3">
    <source>
        <dbReference type="Proteomes" id="UP000279089"/>
    </source>
</evidence>
<protein>
    <submittedName>
        <fullName evidence="2">Uncharacterized protein</fullName>
    </submittedName>
</protein>
<dbReference type="AlphaFoldDB" id="A0A3N4MFL9"/>
<evidence type="ECO:0000256" key="1">
    <source>
        <dbReference type="SAM" id="MobiDB-lite"/>
    </source>
</evidence>
<proteinExistence type="predicted"/>
<accession>A0A3N4MFL9</accession>
<keyword evidence="3" id="KW-1185">Reference proteome</keyword>
<name>A0A3N4MFL9_9BACT</name>
<evidence type="ECO:0000313" key="2">
    <source>
        <dbReference type="EMBL" id="RPD42754.1"/>
    </source>
</evidence>
<feature type="region of interest" description="Disordered" evidence="1">
    <location>
        <begin position="63"/>
        <end position="83"/>
    </location>
</feature>
<dbReference type="EMBL" id="RMBX01000001">
    <property type="protein sequence ID" value="RPD42754.1"/>
    <property type="molecule type" value="Genomic_DNA"/>
</dbReference>
<sequence length="112" mass="12878">MPETRYHGYLFLEAKQENVQIMNIYEALHSPVIARSSSAKVVGRRSNLLHRMEVRQDMEIASSRLLHKSPAAPRNDDLSQRRPKQGQFCVRFSRMTKAPVLKCIVLTNGWGQ</sequence>
<reference evidence="3" key="1">
    <citation type="submission" date="2018-11" db="EMBL/GenBank/DDBJ databases">
        <title>Chitinophaga lutea sp.nov., isolate from arsenic contaminated soil.</title>
        <authorList>
            <person name="Zong Y."/>
        </authorList>
    </citation>
    <scope>NUCLEOTIDE SEQUENCE [LARGE SCALE GENOMIC DNA]</scope>
    <source>
        <strain evidence="3">YLT18</strain>
    </source>
</reference>
<gene>
    <name evidence="2" type="ORF">EG028_00190</name>
</gene>
<dbReference type="Proteomes" id="UP000279089">
    <property type="component" value="Unassembled WGS sequence"/>
</dbReference>